<dbReference type="Pfam" id="PF00392">
    <property type="entry name" value="GntR"/>
    <property type="match status" value="1"/>
</dbReference>
<dbReference type="Proteomes" id="UP000730618">
    <property type="component" value="Unassembled WGS sequence"/>
</dbReference>
<evidence type="ECO:0000256" key="3">
    <source>
        <dbReference type="ARBA" id="ARBA00023163"/>
    </source>
</evidence>
<proteinExistence type="predicted"/>
<sequence>MGRFILLLNIPRISIAIKKGLKAFYYTYILLIYDIYTKGRRENMHLSVSLTSGEPIYVQIKEQVKNQILTGQLQEGELLPSIRNLAQSLKISVITTKRAYDELEQEGLVTSVSGKGTFVSGSNKESIREIKYRALEDQIRITIKESRNIGLTRKDLLNLVTILYGEENES</sequence>
<dbReference type="EMBL" id="CAJVCE010000043">
    <property type="protein sequence ID" value="CAG7658534.1"/>
    <property type="molecule type" value="Genomic_DNA"/>
</dbReference>
<keyword evidence="2" id="KW-0238">DNA-binding</keyword>
<keyword evidence="1" id="KW-0805">Transcription regulation</keyword>
<dbReference type="PANTHER" id="PTHR38445:SF7">
    <property type="entry name" value="GNTR-FAMILY TRANSCRIPTIONAL REGULATOR"/>
    <property type="match status" value="1"/>
</dbReference>
<dbReference type="PANTHER" id="PTHR38445">
    <property type="entry name" value="HTH-TYPE TRANSCRIPTIONAL REPRESSOR YTRA"/>
    <property type="match status" value="1"/>
</dbReference>
<name>A0ABM8VU21_9BACL</name>
<reference evidence="5 6" key="1">
    <citation type="submission" date="2021-06" db="EMBL/GenBank/DDBJ databases">
        <authorList>
            <person name="Criscuolo A."/>
        </authorList>
    </citation>
    <scope>NUCLEOTIDE SEQUENCE [LARGE SCALE GENOMIC DNA]</scope>
    <source>
        <strain evidence="6">CIP 111802</strain>
    </source>
</reference>
<protein>
    <recommendedName>
        <fullName evidence="4">HTH gntR-type domain-containing protein</fullName>
    </recommendedName>
</protein>
<evidence type="ECO:0000313" key="5">
    <source>
        <dbReference type="EMBL" id="CAG7658534.1"/>
    </source>
</evidence>
<organism evidence="5 6">
    <name type="scientific">Paenibacillus allorhizosphaerae</name>
    <dbReference type="NCBI Taxonomy" id="2849866"/>
    <lineage>
        <taxon>Bacteria</taxon>
        <taxon>Bacillati</taxon>
        <taxon>Bacillota</taxon>
        <taxon>Bacilli</taxon>
        <taxon>Bacillales</taxon>
        <taxon>Paenibacillaceae</taxon>
        <taxon>Paenibacillus</taxon>
    </lineage>
</organism>
<gene>
    <name evidence="5" type="ORF">PAECIP111802_07069</name>
</gene>
<evidence type="ECO:0000256" key="2">
    <source>
        <dbReference type="ARBA" id="ARBA00023125"/>
    </source>
</evidence>
<dbReference type="InterPro" id="IPR000524">
    <property type="entry name" value="Tscrpt_reg_HTH_GntR"/>
</dbReference>
<dbReference type="SMART" id="SM00345">
    <property type="entry name" value="HTH_GNTR"/>
    <property type="match status" value="1"/>
</dbReference>
<evidence type="ECO:0000313" key="6">
    <source>
        <dbReference type="Proteomes" id="UP000730618"/>
    </source>
</evidence>
<keyword evidence="3" id="KW-0804">Transcription</keyword>
<dbReference type="CDD" id="cd07377">
    <property type="entry name" value="WHTH_GntR"/>
    <property type="match status" value="1"/>
</dbReference>
<accession>A0ABM8VU21</accession>
<feature type="domain" description="HTH gntR-type" evidence="4">
    <location>
        <begin position="54"/>
        <end position="122"/>
    </location>
</feature>
<evidence type="ECO:0000259" key="4">
    <source>
        <dbReference type="PROSITE" id="PS50949"/>
    </source>
</evidence>
<dbReference type="PROSITE" id="PS50949">
    <property type="entry name" value="HTH_GNTR"/>
    <property type="match status" value="1"/>
</dbReference>
<comment type="caution">
    <text evidence="5">The sequence shown here is derived from an EMBL/GenBank/DDBJ whole genome shotgun (WGS) entry which is preliminary data.</text>
</comment>
<keyword evidence="6" id="KW-1185">Reference proteome</keyword>
<evidence type="ECO:0000256" key="1">
    <source>
        <dbReference type="ARBA" id="ARBA00023015"/>
    </source>
</evidence>